<keyword evidence="3" id="KW-1185">Reference proteome</keyword>
<evidence type="ECO:0000256" key="1">
    <source>
        <dbReference type="SAM" id="MobiDB-lite"/>
    </source>
</evidence>
<accession>A0A5S6QHF9</accession>
<name>A0A5S6QHF9_TRIMR</name>
<sequence length="325" mass="37441">MRRELGQSGTPGVRRQRFIREIFLHEYLAFANLSRQQKAFANLGDSETPTFFKRYVDDIFAIVKVCTEERFLEHLNSLFPDNIVLTFEKETNNLLPFLDALVIRRGTAIVTKVYRKATSSDRYLNFASHHHISTKTGIISTMVDRAVSICDPRYLISELSYIKRTFLANGYPRALITSVMKRRLQNPRRPKVNEEVPKPLIVLPYYHNIGEQIKRLGKALNFWVYFKSSPNLRALLRTDKTKVPFDSIPGAVYQITCACNASYIGETGKTLIDRFNEHMAAITRYRNAEDRLHGRHTVRTRGRPQTKDPRKTMEEAIKASAAAEN</sequence>
<dbReference type="AlphaFoldDB" id="A0A5S6QHF9"/>
<dbReference type="STRING" id="70415.A0A5S6QHF9"/>
<feature type="domain" description="Helix-turn-helix" evidence="2">
    <location>
        <begin position="122"/>
        <end position="179"/>
    </location>
</feature>
<dbReference type="InterPro" id="IPR058912">
    <property type="entry name" value="HTH_animal"/>
</dbReference>
<evidence type="ECO:0000259" key="2">
    <source>
        <dbReference type="Pfam" id="PF26215"/>
    </source>
</evidence>
<dbReference type="PANTHER" id="PTHR21301">
    <property type="entry name" value="REVERSE TRANSCRIPTASE"/>
    <property type="match status" value="1"/>
</dbReference>
<evidence type="ECO:0000313" key="4">
    <source>
        <dbReference type="WBParaSite" id="TMUE_2000006623.1"/>
    </source>
</evidence>
<reference evidence="4" key="1">
    <citation type="submission" date="2019-12" db="UniProtKB">
        <authorList>
            <consortium name="WormBaseParasite"/>
        </authorList>
    </citation>
    <scope>IDENTIFICATION</scope>
</reference>
<evidence type="ECO:0000313" key="3">
    <source>
        <dbReference type="Proteomes" id="UP000046395"/>
    </source>
</evidence>
<feature type="compositionally biased region" description="Basic residues" evidence="1">
    <location>
        <begin position="293"/>
        <end position="304"/>
    </location>
</feature>
<feature type="region of interest" description="Disordered" evidence="1">
    <location>
        <begin position="291"/>
        <end position="325"/>
    </location>
</feature>
<dbReference type="WBParaSite" id="TMUE_2000006623.1">
    <property type="protein sequence ID" value="TMUE_2000006623.1"/>
    <property type="gene ID" value="WBGene00299659"/>
</dbReference>
<proteinExistence type="predicted"/>
<dbReference type="Proteomes" id="UP000046395">
    <property type="component" value="Unassembled WGS sequence"/>
</dbReference>
<dbReference type="PANTHER" id="PTHR21301:SF11">
    <property type="entry name" value="GIY-YIG DOMAIN-CONTAINING PROTEIN"/>
    <property type="match status" value="1"/>
</dbReference>
<protein>
    <submittedName>
        <fullName evidence="4">GIY-YIG domain-containing protein</fullName>
    </submittedName>
</protein>
<feature type="compositionally biased region" description="Basic and acidic residues" evidence="1">
    <location>
        <begin position="305"/>
        <end position="317"/>
    </location>
</feature>
<organism evidence="3 4">
    <name type="scientific">Trichuris muris</name>
    <name type="common">Mouse whipworm</name>
    <dbReference type="NCBI Taxonomy" id="70415"/>
    <lineage>
        <taxon>Eukaryota</taxon>
        <taxon>Metazoa</taxon>
        <taxon>Ecdysozoa</taxon>
        <taxon>Nematoda</taxon>
        <taxon>Enoplea</taxon>
        <taxon>Dorylaimia</taxon>
        <taxon>Trichinellida</taxon>
        <taxon>Trichuridae</taxon>
        <taxon>Trichuris</taxon>
    </lineage>
</organism>
<dbReference type="Pfam" id="PF26215">
    <property type="entry name" value="HTH_animal"/>
    <property type="match status" value="1"/>
</dbReference>